<dbReference type="Pfam" id="PF03446">
    <property type="entry name" value="NAD_binding_2"/>
    <property type="match status" value="1"/>
</dbReference>
<dbReference type="AlphaFoldDB" id="A0A124IF26"/>
<evidence type="ECO:0000256" key="1">
    <source>
        <dbReference type="ARBA" id="ARBA00009080"/>
    </source>
</evidence>
<proteinExistence type="inferred from homology"/>
<dbReference type="RefSeq" id="WP_067021583.1">
    <property type="nucleotide sequence ID" value="NZ_KQ949082.1"/>
</dbReference>
<dbReference type="InterPro" id="IPR036291">
    <property type="entry name" value="NAD(P)-bd_dom_sf"/>
</dbReference>
<evidence type="ECO:0000313" key="8">
    <source>
        <dbReference type="Proteomes" id="UP000053260"/>
    </source>
</evidence>
<protein>
    <submittedName>
        <fullName evidence="7">3-hydroxyisobutyrate dehydrogenase</fullName>
    </submittedName>
</protein>
<dbReference type="GO" id="GO:0051287">
    <property type="term" value="F:NAD binding"/>
    <property type="evidence" value="ECO:0007669"/>
    <property type="project" value="InterPro"/>
</dbReference>
<dbReference type="InterPro" id="IPR008927">
    <property type="entry name" value="6-PGluconate_DH-like_C_sf"/>
</dbReference>
<dbReference type="Gene3D" id="3.40.50.720">
    <property type="entry name" value="NAD(P)-binding Rossmann-like Domain"/>
    <property type="match status" value="1"/>
</dbReference>
<name>A0A124IF26_9ACTN</name>
<accession>A0A124IF26</accession>
<dbReference type="PIRSF" id="PIRSF000103">
    <property type="entry name" value="HIBADH"/>
    <property type="match status" value="1"/>
</dbReference>
<dbReference type="InterPro" id="IPR029154">
    <property type="entry name" value="HIBADH-like_NADP-bd"/>
</dbReference>
<evidence type="ECO:0000259" key="5">
    <source>
        <dbReference type="Pfam" id="PF03446"/>
    </source>
</evidence>
<gene>
    <name evidence="7" type="ORF">AQJ91_16155</name>
</gene>
<comment type="similarity">
    <text evidence="1">Belongs to the HIBADH-related family.</text>
</comment>
<dbReference type="InterPro" id="IPR002204">
    <property type="entry name" value="3-OH-isobutyrate_DH-rel_CS"/>
</dbReference>
<dbReference type="PROSITE" id="PS00895">
    <property type="entry name" value="3_HYDROXYISOBUT_DH"/>
    <property type="match status" value="1"/>
</dbReference>
<dbReference type="InterPro" id="IPR006115">
    <property type="entry name" value="6PGDH_NADP-bd"/>
</dbReference>
<keyword evidence="3" id="KW-0520">NAD</keyword>
<evidence type="ECO:0000259" key="6">
    <source>
        <dbReference type="Pfam" id="PF14833"/>
    </source>
</evidence>
<organism evidence="7 8">
    <name type="scientific">Streptomyces dysideae</name>
    <dbReference type="NCBI Taxonomy" id="909626"/>
    <lineage>
        <taxon>Bacteria</taxon>
        <taxon>Bacillati</taxon>
        <taxon>Actinomycetota</taxon>
        <taxon>Actinomycetes</taxon>
        <taxon>Kitasatosporales</taxon>
        <taxon>Streptomycetaceae</taxon>
        <taxon>Streptomyces</taxon>
    </lineage>
</organism>
<dbReference type="Proteomes" id="UP000053260">
    <property type="component" value="Unassembled WGS sequence"/>
</dbReference>
<reference evidence="7 8" key="1">
    <citation type="submission" date="2015-10" db="EMBL/GenBank/DDBJ databases">
        <title>Draft genome sequence of Streptomyces sp. RV15, isolated from a marine sponge.</title>
        <authorList>
            <person name="Ruckert C."/>
            <person name="Abdelmohsen U.R."/>
            <person name="Winkler A."/>
            <person name="Hentschel U."/>
            <person name="Kalinowski J."/>
            <person name="Kampfer P."/>
            <person name="Glaeser S."/>
        </authorList>
    </citation>
    <scope>NUCLEOTIDE SEQUENCE [LARGE SCALE GENOMIC DNA]</scope>
    <source>
        <strain evidence="7 8">RV15</strain>
    </source>
</reference>
<evidence type="ECO:0000256" key="4">
    <source>
        <dbReference type="PIRSR" id="PIRSR000103-1"/>
    </source>
</evidence>
<evidence type="ECO:0000256" key="3">
    <source>
        <dbReference type="ARBA" id="ARBA00023027"/>
    </source>
</evidence>
<dbReference type="GO" id="GO:0016054">
    <property type="term" value="P:organic acid catabolic process"/>
    <property type="evidence" value="ECO:0007669"/>
    <property type="project" value="UniProtKB-ARBA"/>
</dbReference>
<dbReference type="PANTHER" id="PTHR43060">
    <property type="entry name" value="3-HYDROXYISOBUTYRATE DEHYDROGENASE-LIKE 1, MITOCHONDRIAL-RELATED"/>
    <property type="match status" value="1"/>
</dbReference>
<evidence type="ECO:0000313" key="7">
    <source>
        <dbReference type="EMBL" id="KUO20120.1"/>
    </source>
</evidence>
<feature type="domain" description="6-phosphogluconate dehydrogenase NADP-binding" evidence="5">
    <location>
        <begin position="6"/>
        <end position="162"/>
    </location>
</feature>
<dbReference type="PANTHER" id="PTHR43060:SF15">
    <property type="entry name" value="3-HYDROXYISOBUTYRATE DEHYDROGENASE-LIKE 1, MITOCHONDRIAL-RELATED"/>
    <property type="match status" value="1"/>
</dbReference>
<comment type="caution">
    <text evidence="7">The sequence shown here is derived from an EMBL/GenBank/DDBJ whole genome shotgun (WGS) entry which is preliminary data.</text>
</comment>
<dbReference type="Pfam" id="PF14833">
    <property type="entry name" value="NAD_binding_11"/>
    <property type="match status" value="1"/>
</dbReference>
<dbReference type="Gene3D" id="1.10.1040.10">
    <property type="entry name" value="N-(1-d-carboxylethyl)-l-norvaline Dehydrogenase, domain 2"/>
    <property type="match status" value="1"/>
</dbReference>
<evidence type="ECO:0000256" key="2">
    <source>
        <dbReference type="ARBA" id="ARBA00023002"/>
    </source>
</evidence>
<dbReference type="GO" id="GO:0050661">
    <property type="term" value="F:NADP binding"/>
    <property type="evidence" value="ECO:0007669"/>
    <property type="project" value="InterPro"/>
</dbReference>
<keyword evidence="8" id="KW-1185">Reference proteome</keyword>
<dbReference type="EMBL" id="LMXB01000042">
    <property type="protein sequence ID" value="KUO20120.1"/>
    <property type="molecule type" value="Genomic_DNA"/>
</dbReference>
<dbReference type="OrthoDB" id="3185659at2"/>
<dbReference type="STRING" id="909626.AQJ91_16155"/>
<feature type="domain" description="3-hydroxyisobutyrate dehydrogenase-like NAD-binding" evidence="6">
    <location>
        <begin position="165"/>
        <end position="284"/>
    </location>
</feature>
<dbReference type="SUPFAM" id="SSF51735">
    <property type="entry name" value="NAD(P)-binding Rossmann-fold domains"/>
    <property type="match status" value="1"/>
</dbReference>
<dbReference type="SUPFAM" id="SSF48179">
    <property type="entry name" value="6-phosphogluconate dehydrogenase C-terminal domain-like"/>
    <property type="match status" value="1"/>
</dbReference>
<dbReference type="GO" id="GO:0016491">
    <property type="term" value="F:oxidoreductase activity"/>
    <property type="evidence" value="ECO:0007669"/>
    <property type="project" value="UniProtKB-KW"/>
</dbReference>
<feature type="active site" evidence="4">
    <location>
        <position position="171"/>
    </location>
</feature>
<keyword evidence="2" id="KW-0560">Oxidoreductase</keyword>
<sequence length="295" mass="31298">MAKRQLAFIGLGNMGGGMARRLLDTGHTLTVYNRTARKAAPFVEAGARLADAPERAAAGHQIVLLSLSDEQAVEEILFGRVVPVLAPGAVVVDTSTVSPGYAREAAARLADKGLRRVEACVVGNPLQARKGELRVFVSGDPEDLYETRPVLEAIGSEVVHVGAPGTAAAMKLILNLLLGAQVAALAESVAYGTAAGLDRDQLIGVVSASGFSSMVMRFRADLMLKRTYEPAFFRSELMEKDIRIAMAAAAEHHTPMPVLGAVRERFAEVLAAGDGDKDASVLVEHQPRQQHRQGG</sequence>
<dbReference type="InterPro" id="IPR013328">
    <property type="entry name" value="6PGD_dom2"/>
</dbReference>
<dbReference type="InterPro" id="IPR015815">
    <property type="entry name" value="HIBADH-related"/>
</dbReference>